<feature type="region of interest" description="Disordered" evidence="1">
    <location>
        <begin position="1"/>
        <end position="23"/>
    </location>
</feature>
<dbReference type="Proteomes" id="UP000277007">
    <property type="component" value="Unassembled WGS sequence"/>
</dbReference>
<comment type="caution">
    <text evidence="2">The sequence shown here is derived from an EMBL/GenBank/DDBJ whole genome shotgun (WGS) entry which is preliminary data.</text>
</comment>
<dbReference type="OrthoDB" id="9824376at2"/>
<dbReference type="EMBL" id="RXMA01000002">
    <property type="protein sequence ID" value="RTR23618.1"/>
    <property type="molecule type" value="Genomic_DNA"/>
</dbReference>
<accession>A0A3S0K7C5</accession>
<sequence>MFGWRRRKPAPPPLPPPSPPVSQRNVLARWKAEAAKSPYDSAIALGVAEPSTSMPYALAITDADGVPDWVAPCTRVAGNVLIAWDQAIPGLSLPDPDGASVYDAFIADLRRLSRWIVPLSDTVWLVGTTRDITTIHRDLGDQLGVMSRSLTVVDLFTGRAIGWDARRGLMTMVEPARPQED</sequence>
<keyword evidence="3" id="KW-1185">Reference proteome</keyword>
<name>A0A3S0K7C5_9PROT</name>
<dbReference type="AlphaFoldDB" id="A0A3S0K7C5"/>
<gene>
    <name evidence="2" type="ORF">EJ903_03555</name>
</gene>
<protein>
    <submittedName>
        <fullName evidence="2">Uncharacterized protein</fullName>
    </submittedName>
</protein>
<evidence type="ECO:0000256" key="1">
    <source>
        <dbReference type="SAM" id="MobiDB-lite"/>
    </source>
</evidence>
<evidence type="ECO:0000313" key="2">
    <source>
        <dbReference type="EMBL" id="RTR23618.1"/>
    </source>
</evidence>
<proteinExistence type="predicted"/>
<feature type="compositionally biased region" description="Pro residues" evidence="1">
    <location>
        <begin position="10"/>
        <end position="20"/>
    </location>
</feature>
<reference evidence="2 3" key="1">
    <citation type="submission" date="2018-12" db="EMBL/GenBank/DDBJ databases">
        <authorList>
            <person name="Yang Y."/>
        </authorList>
    </citation>
    <scope>NUCLEOTIDE SEQUENCE [LARGE SCALE GENOMIC DNA]</scope>
    <source>
        <strain evidence="2 3">L-25-5w-1</strain>
    </source>
</reference>
<dbReference type="RefSeq" id="WP_126612194.1">
    <property type="nucleotide sequence ID" value="NZ_JBHUCY010000010.1"/>
</dbReference>
<organism evidence="2 3">
    <name type="scientific">Azospirillum griseum</name>
    <dbReference type="NCBI Taxonomy" id="2496639"/>
    <lineage>
        <taxon>Bacteria</taxon>
        <taxon>Pseudomonadati</taxon>
        <taxon>Pseudomonadota</taxon>
        <taxon>Alphaproteobacteria</taxon>
        <taxon>Rhodospirillales</taxon>
        <taxon>Azospirillaceae</taxon>
        <taxon>Azospirillum</taxon>
    </lineage>
</organism>
<evidence type="ECO:0000313" key="3">
    <source>
        <dbReference type="Proteomes" id="UP000277007"/>
    </source>
</evidence>